<name>A0AAE0X4F9_9PEZI</name>
<evidence type="ECO:0000313" key="2">
    <source>
        <dbReference type="EMBL" id="KAK3684293.1"/>
    </source>
</evidence>
<evidence type="ECO:0000313" key="3">
    <source>
        <dbReference type="Proteomes" id="UP001270362"/>
    </source>
</evidence>
<organism evidence="2 3">
    <name type="scientific">Podospora appendiculata</name>
    <dbReference type="NCBI Taxonomy" id="314037"/>
    <lineage>
        <taxon>Eukaryota</taxon>
        <taxon>Fungi</taxon>
        <taxon>Dikarya</taxon>
        <taxon>Ascomycota</taxon>
        <taxon>Pezizomycotina</taxon>
        <taxon>Sordariomycetes</taxon>
        <taxon>Sordariomycetidae</taxon>
        <taxon>Sordariales</taxon>
        <taxon>Podosporaceae</taxon>
        <taxon>Podospora</taxon>
    </lineage>
</organism>
<dbReference type="AlphaFoldDB" id="A0AAE0X4F9"/>
<dbReference type="EMBL" id="JAULSO010000004">
    <property type="protein sequence ID" value="KAK3684293.1"/>
    <property type="molecule type" value="Genomic_DNA"/>
</dbReference>
<dbReference type="Proteomes" id="UP001270362">
    <property type="component" value="Unassembled WGS sequence"/>
</dbReference>
<keyword evidence="1" id="KW-0472">Membrane</keyword>
<protein>
    <submittedName>
        <fullName evidence="2">Uncharacterized protein</fullName>
    </submittedName>
</protein>
<keyword evidence="1" id="KW-0812">Transmembrane</keyword>
<gene>
    <name evidence="2" type="ORF">B0T22DRAFT_273795</name>
</gene>
<accession>A0AAE0X4F9</accession>
<reference evidence="2" key="1">
    <citation type="journal article" date="2023" name="Mol. Phylogenet. Evol.">
        <title>Genome-scale phylogeny and comparative genomics of the fungal order Sordariales.</title>
        <authorList>
            <person name="Hensen N."/>
            <person name="Bonometti L."/>
            <person name="Westerberg I."/>
            <person name="Brannstrom I.O."/>
            <person name="Guillou S."/>
            <person name="Cros-Aarteil S."/>
            <person name="Calhoun S."/>
            <person name="Haridas S."/>
            <person name="Kuo A."/>
            <person name="Mondo S."/>
            <person name="Pangilinan J."/>
            <person name="Riley R."/>
            <person name="LaButti K."/>
            <person name="Andreopoulos B."/>
            <person name="Lipzen A."/>
            <person name="Chen C."/>
            <person name="Yan M."/>
            <person name="Daum C."/>
            <person name="Ng V."/>
            <person name="Clum A."/>
            <person name="Steindorff A."/>
            <person name="Ohm R.A."/>
            <person name="Martin F."/>
            <person name="Silar P."/>
            <person name="Natvig D.O."/>
            <person name="Lalanne C."/>
            <person name="Gautier V."/>
            <person name="Ament-Velasquez S.L."/>
            <person name="Kruys A."/>
            <person name="Hutchinson M.I."/>
            <person name="Powell A.J."/>
            <person name="Barry K."/>
            <person name="Miller A.N."/>
            <person name="Grigoriev I.V."/>
            <person name="Debuchy R."/>
            <person name="Gladieux P."/>
            <person name="Hiltunen Thoren M."/>
            <person name="Johannesson H."/>
        </authorList>
    </citation>
    <scope>NUCLEOTIDE SEQUENCE</scope>
    <source>
        <strain evidence="2">CBS 314.62</strain>
    </source>
</reference>
<feature type="transmembrane region" description="Helical" evidence="1">
    <location>
        <begin position="12"/>
        <end position="33"/>
    </location>
</feature>
<evidence type="ECO:0000256" key="1">
    <source>
        <dbReference type="SAM" id="Phobius"/>
    </source>
</evidence>
<keyword evidence="3" id="KW-1185">Reference proteome</keyword>
<keyword evidence="1" id="KW-1133">Transmembrane helix</keyword>
<reference evidence="2" key="2">
    <citation type="submission" date="2023-06" db="EMBL/GenBank/DDBJ databases">
        <authorList>
            <consortium name="Lawrence Berkeley National Laboratory"/>
            <person name="Haridas S."/>
            <person name="Hensen N."/>
            <person name="Bonometti L."/>
            <person name="Westerberg I."/>
            <person name="Brannstrom I.O."/>
            <person name="Guillou S."/>
            <person name="Cros-Aarteil S."/>
            <person name="Calhoun S."/>
            <person name="Kuo A."/>
            <person name="Mondo S."/>
            <person name="Pangilinan J."/>
            <person name="Riley R."/>
            <person name="Labutti K."/>
            <person name="Andreopoulos B."/>
            <person name="Lipzen A."/>
            <person name="Chen C."/>
            <person name="Yanf M."/>
            <person name="Daum C."/>
            <person name="Ng V."/>
            <person name="Clum A."/>
            <person name="Steindorff A."/>
            <person name="Ohm R."/>
            <person name="Martin F."/>
            <person name="Silar P."/>
            <person name="Natvig D."/>
            <person name="Lalanne C."/>
            <person name="Gautier V."/>
            <person name="Ament-Velasquez S.L."/>
            <person name="Kruys A."/>
            <person name="Hutchinson M.I."/>
            <person name="Powell A.J."/>
            <person name="Barry K."/>
            <person name="Miller A.N."/>
            <person name="Grigoriev I.V."/>
            <person name="Debuchy R."/>
            <person name="Gladieux P."/>
            <person name="Thoren M.H."/>
            <person name="Johannesson H."/>
        </authorList>
    </citation>
    <scope>NUCLEOTIDE SEQUENCE</scope>
    <source>
        <strain evidence="2">CBS 314.62</strain>
    </source>
</reference>
<proteinExistence type="predicted"/>
<feature type="transmembrane region" description="Helical" evidence="1">
    <location>
        <begin position="60"/>
        <end position="84"/>
    </location>
</feature>
<sequence>MGAKSLRGGGGTGWLARICLAKTSFVLFLLIYATDSGGGVGCLDRKLDWNFRNIGDWAELVHFLLVSSLPLFIFFMSSDLLFFLGSAFRRGWPTLYQRREPRAFYIIFSSCPFFRNSQPGFCIISSQGNFIWSAGRSVSVASIVSFSRSLSLCLCLSIEKEEI</sequence>
<comment type="caution">
    <text evidence="2">The sequence shown here is derived from an EMBL/GenBank/DDBJ whole genome shotgun (WGS) entry which is preliminary data.</text>
</comment>